<accession>A0AAV2P1H8</accession>
<sequence>MAFGNFAQTQLLKYGWTEGKGLGKNENGLTEALKPTLKFDKAGIGYNETNSEHWWETLYDKTVKNIKVESCNNEVRLSTIDDSNIIDGWNTVSSKKSKKTEQLKYGNFLKSSTLHNGHLIQDISLEKEEKTAKDSVYIPLTGKKLNKVHGGRIAYKTATQGVTSSLARCLEIIEQQEPRLFLDVTTSSICPQPDASVVKENTMTHRKTDVELDTEESEDLEESQEIVDDQNTSQHEDFVIRSKKARKNDRRRLNKLTQQFNICSLKRNDIDSKYNSPHDEKLTRFKKGKDCKSQLNVKSGKCSKRKQKNRRKNSFELQIHHFKRKTASYYDIPNKLENTTENIYFFKSKKCNSSPVISSSNNSKDKADKDTYEITLPIDEDTRNINIKQEIREQKTTGWEYFNASKGDLSSIEFYNTVERMLDKKEHDKIIKKKIYQQKRVKKQLEIFMSQGNLCTDDLNTVIKKLTAFDLTEEVSANAFKKKLTQTHLTPV</sequence>
<dbReference type="AlphaFoldDB" id="A0AAV2P1H8"/>
<reference evidence="4" key="1">
    <citation type="submission" date="2024-04" db="EMBL/GenBank/DDBJ databases">
        <authorList>
            <consortium name="Molecular Ecology Group"/>
        </authorList>
    </citation>
    <scope>NUCLEOTIDE SEQUENCE</scope>
</reference>
<name>A0AAV2P1H8_9HYME</name>
<evidence type="ECO:0000313" key="5">
    <source>
        <dbReference type="Proteomes" id="UP001497644"/>
    </source>
</evidence>
<dbReference type="PANTHER" id="PTHR23149">
    <property type="entry name" value="G PATCH DOMAIN CONTAINING PROTEIN"/>
    <property type="match status" value="1"/>
</dbReference>
<keyword evidence="5" id="KW-1185">Reference proteome</keyword>
<dbReference type="InterPro" id="IPR050656">
    <property type="entry name" value="PINX1"/>
</dbReference>
<evidence type="ECO:0000259" key="3">
    <source>
        <dbReference type="PROSITE" id="PS50174"/>
    </source>
</evidence>
<dbReference type="Proteomes" id="UP001497644">
    <property type="component" value="Chromosome 6"/>
</dbReference>
<dbReference type="GO" id="GO:0005730">
    <property type="term" value="C:nucleolus"/>
    <property type="evidence" value="ECO:0007669"/>
    <property type="project" value="TreeGrafter"/>
</dbReference>
<dbReference type="PROSITE" id="PS50174">
    <property type="entry name" value="G_PATCH"/>
    <property type="match status" value="1"/>
</dbReference>
<dbReference type="PANTHER" id="PTHR23149:SF9">
    <property type="entry name" value="G PATCH DOMAIN-CONTAINING PROTEIN 4"/>
    <property type="match status" value="1"/>
</dbReference>
<dbReference type="InterPro" id="IPR000467">
    <property type="entry name" value="G_patch_dom"/>
</dbReference>
<gene>
    <name evidence="4" type="ORF">LPLAT_LOCUS11123</name>
</gene>
<dbReference type="SMART" id="SM00443">
    <property type="entry name" value="G_patch"/>
    <property type="match status" value="1"/>
</dbReference>
<protein>
    <recommendedName>
        <fullName evidence="1">G patch domain-containing protein 4</fullName>
    </recommendedName>
</protein>
<evidence type="ECO:0000256" key="2">
    <source>
        <dbReference type="SAM" id="MobiDB-lite"/>
    </source>
</evidence>
<dbReference type="GO" id="GO:0003676">
    <property type="term" value="F:nucleic acid binding"/>
    <property type="evidence" value="ECO:0007669"/>
    <property type="project" value="InterPro"/>
</dbReference>
<dbReference type="Pfam" id="PF01585">
    <property type="entry name" value="G-patch"/>
    <property type="match status" value="1"/>
</dbReference>
<evidence type="ECO:0000313" key="4">
    <source>
        <dbReference type="EMBL" id="CAL1685691.1"/>
    </source>
</evidence>
<proteinExistence type="predicted"/>
<feature type="compositionally biased region" description="Acidic residues" evidence="2">
    <location>
        <begin position="211"/>
        <end position="228"/>
    </location>
</feature>
<dbReference type="EMBL" id="OZ034829">
    <property type="protein sequence ID" value="CAL1685691.1"/>
    <property type="molecule type" value="Genomic_DNA"/>
</dbReference>
<evidence type="ECO:0000256" key="1">
    <source>
        <dbReference type="ARBA" id="ARBA00040365"/>
    </source>
</evidence>
<organism evidence="4 5">
    <name type="scientific">Lasius platythorax</name>
    <dbReference type="NCBI Taxonomy" id="488582"/>
    <lineage>
        <taxon>Eukaryota</taxon>
        <taxon>Metazoa</taxon>
        <taxon>Ecdysozoa</taxon>
        <taxon>Arthropoda</taxon>
        <taxon>Hexapoda</taxon>
        <taxon>Insecta</taxon>
        <taxon>Pterygota</taxon>
        <taxon>Neoptera</taxon>
        <taxon>Endopterygota</taxon>
        <taxon>Hymenoptera</taxon>
        <taxon>Apocrita</taxon>
        <taxon>Aculeata</taxon>
        <taxon>Formicoidea</taxon>
        <taxon>Formicidae</taxon>
        <taxon>Formicinae</taxon>
        <taxon>Lasius</taxon>
        <taxon>Lasius</taxon>
    </lineage>
</organism>
<feature type="domain" description="G-patch" evidence="3">
    <location>
        <begin position="3"/>
        <end position="49"/>
    </location>
</feature>
<feature type="region of interest" description="Disordered" evidence="2">
    <location>
        <begin position="204"/>
        <end position="235"/>
    </location>
</feature>